<reference evidence="2 3" key="1">
    <citation type="journal article" date="2023" name="ISME J.">
        <title>Cultivation and genomic characterization of novel and ubiquitous marine nitrite-oxidizing bacteria from the Nitrospirales.</title>
        <authorList>
            <person name="Mueller A.J."/>
            <person name="Daebeler A."/>
            <person name="Herbold C.W."/>
            <person name="Kirkegaard R.H."/>
            <person name="Daims H."/>
        </authorList>
    </citation>
    <scope>NUCLEOTIDE SEQUENCE [LARGE SCALE GENOMIC DNA]</scope>
    <source>
        <strain evidence="2 3">EB</strain>
    </source>
</reference>
<feature type="region of interest" description="Disordered" evidence="1">
    <location>
        <begin position="1"/>
        <end position="51"/>
    </location>
</feature>
<dbReference type="Proteomes" id="UP001250932">
    <property type="component" value="Unassembled WGS sequence"/>
</dbReference>
<dbReference type="EMBL" id="JAQOUE010000001">
    <property type="protein sequence ID" value="MDT7040854.1"/>
    <property type="molecule type" value="Genomic_DNA"/>
</dbReference>
<organism evidence="2 3">
    <name type="scientific">Candidatus Nitronereus thalassa</name>
    <dbReference type="NCBI Taxonomy" id="3020898"/>
    <lineage>
        <taxon>Bacteria</taxon>
        <taxon>Pseudomonadati</taxon>
        <taxon>Nitrospirota</taxon>
        <taxon>Nitrospiria</taxon>
        <taxon>Nitrospirales</taxon>
        <taxon>Nitrospiraceae</taxon>
        <taxon>Candidatus Nitronereus</taxon>
    </lineage>
</organism>
<protein>
    <submittedName>
        <fullName evidence="2">Uncharacterized protein</fullName>
    </submittedName>
</protein>
<sequence>MVDRWGSSRAPFVRSSAHSGDGMGERGGGLRVTGLRQRERQEHSQSHREKKVLAMPCAPGVGLWRGLHVCSVRHQPIRSNTIKKAPLIDR</sequence>
<evidence type="ECO:0000313" key="3">
    <source>
        <dbReference type="Proteomes" id="UP001250932"/>
    </source>
</evidence>
<feature type="compositionally biased region" description="Gly residues" evidence="1">
    <location>
        <begin position="21"/>
        <end position="31"/>
    </location>
</feature>
<comment type="caution">
    <text evidence="2">The sequence shown here is derived from an EMBL/GenBank/DDBJ whole genome shotgun (WGS) entry which is preliminary data.</text>
</comment>
<feature type="compositionally biased region" description="Basic and acidic residues" evidence="1">
    <location>
        <begin position="36"/>
        <end position="47"/>
    </location>
</feature>
<evidence type="ECO:0000256" key="1">
    <source>
        <dbReference type="SAM" id="MobiDB-lite"/>
    </source>
</evidence>
<keyword evidence="3" id="KW-1185">Reference proteome</keyword>
<proteinExistence type="predicted"/>
<gene>
    <name evidence="2" type="ORF">PPG34_00745</name>
</gene>
<evidence type="ECO:0000313" key="2">
    <source>
        <dbReference type="EMBL" id="MDT7040854.1"/>
    </source>
</evidence>
<name>A0ABU3K3B2_9BACT</name>
<accession>A0ABU3K3B2</accession>
<dbReference type="RefSeq" id="WP_313831213.1">
    <property type="nucleotide sequence ID" value="NZ_JAQOUE010000001.1"/>
</dbReference>